<feature type="compositionally biased region" description="Basic and acidic residues" evidence="2">
    <location>
        <begin position="1767"/>
        <end position="1785"/>
    </location>
</feature>
<feature type="compositionally biased region" description="Polar residues" evidence="2">
    <location>
        <begin position="1736"/>
        <end position="1755"/>
    </location>
</feature>
<feature type="compositionally biased region" description="Basic and acidic residues" evidence="2">
    <location>
        <begin position="1947"/>
        <end position="1957"/>
    </location>
</feature>
<feature type="region of interest" description="Disordered" evidence="2">
    <location>
        <begin position="703"/>
        <end position="738"/>
    </location>
</feature>
<feature type="region of interest" description="Disordered" evidence="2">
    <location>
        <begin position="1371"/>
        <end position="1425"/>
    </location>
</feature>
<sequence length="5116" mass="558374">METPKRACSVPPAKQKQSQSPNFLMPDISSQVDVSFDLPMEYNDRSRSNLSTTGEASPTYQTALQTSDGNKQLDTTSSYYTVRERTKSAPWISDSVQNRAQGTATGTSSTRIPTRATPTLNSLCSATGSTYHTAVESSTPGQIHLSPFCHTDGDKSSNRIGESRNSPTPQASRLFFSSRRIVTADGITSPAATDSGLNSQDTFGKMSPNLGTFRSGSTSQTPPYSRRFLMKKISEAETTDDLSSLQKAEIRTGNQNEEPEVPMKVTEGIADSRTVSRKKPACLTPIFRGNQTRDDALQASSSGEVPSEMKLAQCVSPTPNFQAHTSEDHSETKTAHVPETNLVASPICELEIDGWEEQYILHSIQYTAENIMVSHVQKQLHSLKGYMSFVDEREADIHPASCSKWAQPSPYGTVTATEYISASESTITNRAMTGEQSLHGNACPVELQEKSYVFQQSGSPKQKYVHLVVKTEDQGENGESETNTEKDSQTDKGFSFLRDLTIKVPCEDRPADEQSSSSLHPDIDSGKSTRCEIQVSQEVTISDPRISPRGKLIIEAELRYGDAELEKGVTIIPGSQTNELFIEEDNGSFERKPKIISKEHLEAVSGESKTPTEHVPQIRENLLMLEEVKQKGPSAEENNVHRSGIHLEGESSPREKLLHVPEQAIGGCLGTEQEKIEDDFGGNEDLISRGTELKGTLEIVESNEDIETNEMDAKEQGPRSKSLAGYKYSSDSKSMSNDRVQIPTDFTRTEHQAYAKHPGSEIALTNAGISSSKLATAEQHLSFCNQITPVEVIKADTVNEMEESLSSVMRSYADREVPGKVFAQDLGKVEKVLLHGESSTGPVSAVGPDDATASAEPVLVGTQTLEKTENEEYPLEEGVFIEQGRAGGVSVPEETQQTEELTKETAVSEGIFGEKALPDMGVSTKSLSHDAATIESNEDSQKEEDVSEGIPEAIDGTCATSYPLAEIDQRTSPISVKIQQEDIQFKLTEPEEVKEIEVEQTASPFVIRVAIDYEQASAVDPEAFTDENIHPYHSAEPIIIDVVIDMVEKPITSQTNDSVVLEVIFATSETPLLEIQEEEWDIAEPRPYLSEQSLARERNRESEFMISPESTTASALVLNVPVIRDQAILTPNKPGDVIFTSRLTPEKHLPQHSVGGKDPIELDAMTAQETDVDEFGTHGHGINWRIAPLVEIEKSGESFADGLNLMDTNKEMIQNTLAEPEELEKSKFKVSITSSIELTADLDKSDKVVLSTEANFKESESQNELNVLAEPTVSGEVTYGNVKGETEIQVDMGRNLNELSAGRNLNVLMDIRNTLSIARNVGEPLEISSNMINSELTQGQKGALSLAVSPDITSTEGMTSPETVIAVQVTPPGVKIKPGDGENDERPKSDIPNEKLPCEHANPKQSSPVLVETSDDMGDENRESPVPLDASISLVVDHSKELSDDSSWRASPVDLLDGNYVVEWVSEHRKSPALKQKSQLVDVSFRGSRERDYDLIQHEFVKSSGQALKGSAVEPSLVSIPEITKAEPAKSTTSTAEVNTERNIPLTMENSHELIKEFEQSVSEKRATVNVKPIQLRERNTLVHSVEARLTESEQAKQPPITSKFLESHPFIEPQSNQLLGEGIASPLEVGSSELLELVLTKKPSHDSMPSTYYTAKSTLTSMNRMGVTSFDSDMQFDMAVPETEFVDYLRAVTSDRTYTEEDKVTVKPTKNTSPIQENPALDYSERSLPRAISPLSPSQNSTVSAPSARSSQPLDSRLMPTPELYVQEREQNKEFRNTVERPGEIRPAVTSGPGTQPGSIPTATAPSVASDNVATNSNKKSVQLELHLEFKYPRTPETHSDRLILAEVEEKYEVQAVEVEETHMLSDIYVQLVEVADGVEKLGKHWTSDEHKLEMAIATAQVGSSEISDNSAKPNSLMLAESGQLRSRDTGEITELSQSESASRTKSFDYHTKDTAESSSDATQEKFTAEIYRTSKLSTSPLKDTNGDAEPKHVSLLADLKENKKIDGGRTEEATHFNVASKFLCKGETPSLQTPTEKMGFGNLVKAKQEVFVVETDNLDTEALKCLDDTKNVPQNGLDRKASSILSLHTNYHTRLTRSSSMSARGVETKWSSEVSVASSSRAASSMSLPNYTDNGYAKGVVVVREKDIISRASPTNLRAHYQETRRGNSSVGRPSSPLEWSLASTVFVPYSTGTTSSESAAPTSPAGHKLAQRSDSPLLVENRKIRENRLRDIPPQNHNFQHECSNSNLPSPAKGAEHDRSPSQSGTRSPRSRISQVQITISQRIRHSRGRQRSETKALDGTITQTEHTTAPSTTITIDLKKKTRESGGEQVAPSPEDVSKGVDSDQIQLARHLTGEALNKALRRLSSSNVISTLDTMQNRILTSPVDGEMVAVGRVARVMTEGNVHVSSSMDIQHQTKSPLTIKTGATPECAAHPSPTNSAYSPQSPEPMMPGESGADKDRHQVLSIRTNLKITETPTQAYSSPTFNSPSPGPEPNSPSTILAQPQSSTWISNLGTVEGENKVIEDQQRHTRGLLDFRLVTKTTLTIGNSLFPRDDAQTQPAAALPPVPDNVSPDAAGSRPQTAQSVSQTAADTFPRDITITQDLSLDITGLPSRTSPKIREKGSYEDAVRILEDQQCQLSSSLEIQTITRTSLLVSSPALPAECAGPSPTPSPFSGGAEEKYVEGKDDVKVHMECTTTIQQPGGILRQTDAGDLSKAVSPTQREIAYAAENIPPIENPSTVPAINRQEGEAPMELSAFSFLPSLQDTTAQDQTKDNVLTSQDLAGTTQRQELSLPWSDSRESGGVSEENVPNAGTMQQGEKAGAPEEPVGSPESAEHEEVPFGEGVMSVEAVDQSETKFSAAQPNVTSPRLPSEGEALDELGFSSPSPEPTNELPDLTSPLSGETFSYGNSEKVQSVEDLPGRNLTLTDNSPKIDDGMGAETKTLHFLSHAIVKNEYVPLEEENGIDSPEQILIPNLQVSTEAFLENEEGVRIPIEEVTDITHITSELIQSEENPEQITIRHQVAMGPILVDDKKFEITQTIEATGTREPDITEDGQTYVRLTEGQDIVSHLAIQISDREDVDDQKALKQPEEGTVTTTETEDKSKAQSTRQEAATAERGLTETRESRDAEEVQEQLKEKTASPTPQYEAGVGEIHTAASEQEMKEDEEVIENAEEEVTEQPVQKPVTPTSQSEAGQDVIHASASEQGMMDNQEDIEPIKAEDMDQASEKPVSPTSQSEAGQEVVHTGASEQGKVDGQEDFESIKGEDMEQAAEEPVSPVPQSEAEASEVHASVGEQERREQDFKPIEEETTEKLAEKPVSPTPQCEAGQEVVRASVSEQGQVGGQEDIEPIIGEDTEQATGRPVSPAAQSEIEASEVHTGISEVERAEGQDFELSKDVVSEQLSEKPVSPTLQSEAEVAEIQAAASEQEKRRGQETTEPAEEELAEQLAEKPVSPTLQSEAGTAEVQAGTTEQEKRKDLEGVESTEDVVNEQTAGVTAASPIREEKVEITAEPSAPISEQEGARPESQTIIIKAELIMTVSSTAAEAGVESAAVAIGLETNVVEEQIKKVEEGLERSEQAEAEQADIDKTPEKGGQGPAKQFESVISLGEQEQNKTEEEGSEIRPTLKPSAQVTEVPGPTETQIKPDAFSAVGEAVEQQKKQEQELAEGWSPSIEEGVSNQLPSTEQMPPDTLAAAETIPFTESPKEGGKAGQITAVEEENTVPTKIDIDATQAEQIQETQEERSAAETKGPAELGTEADVKMDKEDVVIQPRAPQTTAETAVLQDGTAAEDLAMAPVGEPREEVTTPGPMETQASSMKEAEHEQEGESKLASEAVEEKSIHEAPAELEAVPSAEPHEEVISPEPMETQAGSMKEAEHEQEGESKLASEAVEEKSIHEAPAELEAIPSAEPHEEVISPEPMETQAGSMKEAEHEQEGESKLASEAVEEKSIHEAPAELEAVPSAEPHEEVISPEPMETQAGSMKEAEHEQEGESKLASEAVEEKSIHEAPAELEAVPSAEPHEEVISPEPMETQAGSMKEAEHEQEGESKLASEAVEEKSIHEAPAELEAVPSAEPHEEVISPEPMETQAGSMKEAEHEQEGESKLASEAVEEKSIHEAPAELEAVPSAEPHEEVISPEPMETQAGSMKEAEHEQEGESKLASEAVEEKSINEVPTEEMKTKADTEFDLEQLQLAESKEPTEEIPGVTEEDNRTQSPDTAYIAQQSGYPTLEQIQLEKSMSIDEDQEGEQREEGKSLVTDITTEMTIKIRPGEPPEVTVKSFTTATTEQATANYDQILPETLIQEQTIPKTDQRHEQTEQTGAMFESPTEGALAGEKVSRNENLRATVGEETLERETVGQTEGKEQLIIGAVVDADEGRISVEAALQGSLAPEGHMNADARGMVVGLREIDIQNPQGTEADEQIAQSEAPELVEVSQSTVSTMRKQVDDVRKQAEGTEGKGTLEDQEQIRVVDASDSERMLRELIKYDTTLDELKEKIRAMTPEERRKLHECIELLIEEGALITTEEEAVRLNSVMKILSELQAVEQFRPEQMESVAKSLDGLISLSDEERTVLVREAKNKLLTQADQLSEGEKKELVDLIRRLEAMNGMNDEQKAAYIAQEKSALKSGQLEPESRKQILSDDERKRLETASKSVDDLAALSNEERSILVDEMRQKLATKSEELTEGERKELESMIGMMEEMNRMTDEERTKFAKDLKANLITTEVQGLSETEAGIQPIEATSNTPGVEGEPAAVTAGQISQIVQLGEETTIIESEPVSIKARLTATVSEDEVKVKLNVQIRTPEQTQSPKRMDSNEIQQIKLTEQLLGMTNDELAVFMHDTQMQLEDGALTLTDEERARLEAALEMAEQISGMTKEEKEALAAKTRERLQNVEVIPAIESSGVMSPKESTVSGAETRPDSEQFDISGRSETTEGMGQTSSPSGGVPLSPSNEYPEGWKSREDGIPGKVVNVLQPAFSKNIESTIHDSNPTTRVDVKPVGEIPTQSRTQATSKDGTEPTMLSFEQRAETSRRRRRGVRTQEDSDSLDRHFTAMMGGPRRPIGDGLRKIRSTDCRFMRPTIRRMQRAERVADALDALLLETIQYIKQNLTSR</sequence>
<evidence type="ECO:0000313" key="4">
    <source>
        <dbReference type="Proteomes" id="UP001497525"/>
    </source>
</evidence>
<feature type="compositionally biased region" description="Basic and acidic residues" evidence="2">
    <location>
        <begin position="3617"/>
        <end position="3627"/>
    </location>
</feature>
<feature type="compositionally biased region" description="Basic and acidic residues" evidence="2">
    <location>
        <begin position="2223"/>
        <end position="2234"/>
    </location>
</feature>
<feature type="compositionally biased region" description="Polar residues" evidence="2">
    <location>
        <begin position="15"/>
        <end position="28"/>
    </location>
</feature>
<feature type="compositionally biased region" description="Polar residues" evidence="2">
    <location>
        <begin position="2863"/>
        <end position="2874"/>
    </location>
</feature>
<feature type="compositionally biased region" description="Polar residues" evidence="2">
    <location>
        <begin position="48"/>
        <end position="73"/>
    </location>
</feature>
<feature type="region of interest" description="Disordered" evidence="2">
    <location>
        <begin position="2429"/>
        <end position="2506"/>
    </location>
</feature>
<feature type="region of interest" description="Disordered" evidence="2">
    <location>
        <begin position="508"/>
        <end position="528"/>
    </location>
</feature>
<feature type="compositionally biased region" description="Polar residues" evidence="2">
    <location>
        <begin position="2238"/>
        <end position="2252"/>
    </location>
</feature>
<feature type="region of interest" description="Disordered" evidence="2">
    <location>
        <begin position="2195"/>
        <end position="2346"/>
    </location>
</feature>
<feature type="compositionally biased region" description="Basic and acidic residues" evidence="2">
    <location>
        <begin position="3300"/>
        <end position="3321"/>
    </location>
</feature>
<feature type="compositionally biased region" description="Polar residues" evidence="2">
    <location>
        <begin position="3683"/>
        <end position="3692"/>
    </location>
</feature>
<organism evidence="3 4">
    <name type="scientific">Calicophoron daubneyi</name>
    <name type="common">Rumen fluke</name>
    <name type="synonym">Paramphistomum daubneyi</name>
    <dbReference type="NCBI Taxonomy" id="300641"/>
    <lineage>
        <taxon>Eukaryota</taxon>
        <taxon>Metazoa</taxon>
        <taxon>Spiralia</taxon>
        <taxon>Lophotrochozoa</taxon>
        <taxon>Platyhelminthes</taxon>
        <taxon>Trematoda</taxon>
        <taxon>Digenea</taxon>
        <taxon>Plagiorchiida</taxon>
        <taxon>Pronocephalata</taxon>
        <taxon>Paramphistomoidea</taxon>
        <taxon>Paramphistomidae</taxon>
        <taxon>Calicophoron</taxon>
    </lineage>
</organism>
<feature type="compositionally biased region" description="Polar residues" evidence="2">
    <location>
        <begin position="729"/>
        <end position="738"/>
    </location>
</feature>
<feature type="compositionally biased region" description="Low complexity" evidence="2">
    <location>
        <begin position="2195"/>
        <end position="2209"/>
    </location>
</feature>
<feature type="compositionally biased region" description="Polar residues" evidence="2">
    <location>
        <begin position="2304"/>
        <end position="2319"/>
    </location>
</feature>
<feature type="compositionally biased region" description="Polar residues" evidence="2">
    <location>
        <begin position="1793"/>
        <end position="1817"/>
    </location>
</feature>
<keyword evidence="1" id="KW-0175">Coiled coil</keyword>
<feature type="region of interest" description="Disordered" evidence="2">
    <location>
        <begin position="91"/>
        <end position="116"/>
    </location>
</feature>
<evidence type="ECO:0000313" key="3">
    <source>
        <dbReference type="EMBL" id="CAL5129289.1"/>
    </source>
</evidence>
<feature type="compositionally biased region" description="Basic and acidic residues" evidence="2">
    <location>
        <begin position="4044"/>
        <end position="4070"/>
    </location>
</feature>
<feature type="compositionally biased region" description="Basic and acidic residues" evidence="2">
    <location>
        <begin position="3764"/>
        <end position="3773"/>
    </location>
</feature>
<evidence type="ECO:0000256" key="2">
    <source>
        <dbReference type="SAM" id="MobiDB-lite"/>
    </source>
</evidence>
<feature type="compositionally biased region" description="Basic and acidic residues" evidence="2">
    <location>
        <begin position="3989"/>
        <end position="4015"/>
    </location>
</feature>
<feature type="region of interest" description="Disordered" evidence="2">
    <location>
        <begin position="41"/>
        <end position="73"/>
    </location>
</feature>
<feature type="compositionally biased region" description="Basic and acidic residues" evidence="2">
    <location>
        <begin position="4154"/>
        <end position="4190"/>
    </location>
</feature>
<feature type="region of interest" description="Disordered" evidence="2">
    <location>
        <begin position="151"/>
        <end position="173"/>
    </location>
</feature>
<feature type="compositionally biased region" description="Basic and acidic residues" evidence="2">
    <location>
        <begin position="2321"/>
        <end position="2330"/>
    </location>
</feature>
<feature type="compositionally biased region" description="Polar residues" evidence="2">
    <location>
        <begin position="2264"/>
        <end position="2285"/>
    </location>
</feature>
<feature type="region of interest" description="Disordered" evidence="2">
    <location>
        <begin position="472"/>
        <end position="492"/>
    </location>
</feature>
<protein>
    <submittedName>
        <fullName evidence="3">Uncharacterized protein</fullName>
    </submittedName>
</protein>
<feature type="compositionally biased region" description="Basic and acidic residues" evidence="2">
    <location>
        <begin position="1377"/>
        <end position="1402"/>
    </location>
</feature>
<feature type="compositionally biased region" description="Polar residues" evidence="2">
    <location>
        <begin position="94"/>
        <end position="116"/>
    </location>
</feature>
<feature type="compositionally biased region" description="Polar residues" evidence="2">
    <location>
        <begin position="4440"/>
        <end position="4449"/>
    </location>
</feature>
<feature type="region of interest" description="Disordered" evidence="2">
    <location>
        <begin position="926"/>
        <end position="948"/>
    </location>
</feature>
<gene>
    <name evidence="3" type="ORF">CDAUBV1_LOCUS228</name>
</gene>
<feature type="compositionally biased region" description="Low complexity" evidence="2">
    <location>
        <begin position="4945"/>
        <end position="4956"/>
    </location>
</feature>
<feature type="compositionally biased region" description="Polar residues" evidence="2">
    <location>
        <begin position="2439"/>
        <end position="2448"/>
    </location>
</feature>
<feature type="compositionally biased region" description="Polar residues" evidence="2">
    <location>
        <begin position="2469"/>
        <end position="2489"/>
    </location>
</feature>
<feature type="region of interest" description="Disordered" evidence="2">
    <location>
        <begin position="1"/>
        <end position="28"/>
    </location>
</feature>
<feature type="region of interest" description="Disordered" evidence="2">
    <location>
        <begin position="4433"/>
        <end position="4466"/>
    </location>
</feature>
<feature type="compositionally biased region" description="Polar residues" evidence="2">
    <location>
        <begin position="158"/>
        <end position="171"/>
    </location>
</feature>
<feature type="compositionally biased region" description="Polar residues" evidence="2">
    <location>
        <begin position="5008"/>
        <end position="5018"/>
    </location>
</feature>
<feature type="compositionally biased region" description="Acidic residues" evidence="2">
    <location>
        <begin position="3168"/>
        <end position="3183"/>
    </location>
</feature>
<feature type="compositionally biased region" description="Polar residues" evidence="2">
    <location>
        <begin position="2583"/>
        <end position="2595"/>
    </location>
</feature>
<feature type="compositionally biased region" description="Basic and acidic residues" evidence="2">
    <location>
        <begin position="3575"/>
        <end position="3584"/>
    </location>
</feature>
<feature type="compositionally biased region" description="Polar residues" evidence="2">
    <location>
        <begin position="2783"/>
        <end position="2795"/>
    </location>
</feature>
<feature type="compositionally biased region" description="Basic and acidic residues" evidence="2">
    <location>
        <begin position="3934"/>
        <end position="3960"/>
    </location>
</feature>
<feature type="region of interest" description="Disordered" evidence="2">
    <location>
        <begin position="1698"/>
        <end position="1817"/>
    </location>
</feature>
<feature type="region of interest" description="Disordered" evidence="2">
    <location>
        <begin position="4988"/>
        <end position="5068"/>
    </location>
</feature>
<feature type="compositionally biased region" description="Polar residues" evidence="2">
    <location>
        <begin position="4988"/>
        <end position="4997"/>
    </location>
</feature>
<feature type="compositionally biased region" description="Basic and acidic residues" evidence="2">
    <location>
        <begin position="3879"/>
        <end position="3905"/>
    </location>
</feature>
<feature type="compositionally biased region" description="Polar residues" evidence="2">
    <location>
        <begin position="4934"/>
        <end position="4944"/>
    </location>
</feature>
<feature type="region of interest" description="Disordered" evidence="2">
    <location>
        <begin position="2863"/>
        <end position="2921"/>
    </location>
</feature>
<feature type="compositionally biased region" description="Basic and acidic residues" evidence="2">
    <location>
        <begin position="3824"/>
        <end position="3850"/>
    </location>
</feature>
<feature type="compositionally biased region" description="Polar residues" evidence="2">
    <location>
        <begin position="2903"/>
        <end position="2918"/>
    </location>
</feature>
<feature type="compositionally biased region" description="Basic and acidic residues" evidence="2">
    <location>
        <begin position="3388"/>
        <end position="3404"/>
    </location>
</feature>
<dbReference type="Proteomes" id="UP001497525">
    <property type="component" value="Unassembled WGS sequence"/>
</dbReference>
<feature type="compositionally biased region" description="Basic and acidic residues" evidence="2">
    <location>
        <begin position="3257"/>
        <end position="3272"/>
    </location>
</feature>
<feature type="compositionally biased region" description="Acidic residues" evidence="2">
    <location>
        <begin position="3351"/>
        <end position="3362"/>
    </location>
</feature>
<proteinExistence type="predicted"/>
<comment type="caution">
    <text evidence="3">The sequence shown here is derived from an EMBL/GenBank/DDBJ whole genome shotgun (WGS) entry which is preliminary data.</text>
</comment>
<feature type="region of interest" description="Disordered" evidence="2">
    <location>
        <begin position="4245"/>
        <end position="4282"/>
    </location>
</feature>
<name>A0AAV2SZF5_CALDB</name>
<feature type="compositionally biased region" description="Basic and acidic residues" evidence="2">
    <location>
        <begin position="5043"/>
        <end position="5055"/>
    </location>
</feature>
<feature type="region of interest" description="Disordered" evidence="2">
    <location>
        <begin position="2783"/>
        <end position="2844"/>
    </location>
</feature>
<dbReference type="EMBL" id="CAXLJL010000001">
    <property type="protein sequence ID" value="CAL5129289.1"/>
    <property type="molecule type" value="Genomic_DNA"/>
</dbReference>
<feature type="region of interest" description="Disordered" evidence="2">
    <location>
        <begin position="3575"/>
        <end position="4223"/>
    </location>
</feature>
<feature type="region of interest" description="Disordered" evidence="2">
    <location>
        <begin position="1923"/>
        <end position="1967"/>
    </location>
</feature>
<feature type="compositionally biased region" description="Polar residues" evidence="2">
    <location>
        <begin position="1936"/>
        <end position="1946"/>
    </location>
</feature>
<evidence type="ECO:0000256" key="1">
    <source>
        <dbReference type="SAM" id="Coils"/>
    </source>
</evidence>
<reference evidence="3" key="1">
    <citation type="submission" date="2024-06" db="EMBL/GenBank/DDBJ databases">
        <authorList>
            <person name="Liu X."/>
            <person name="Lenzi L."/>
            <person name="Haldenby T S."/>
            <person name="Uol C."/>
        </authorList>
    </citation>
    <scope>NUCLEOTIDE SEQUENCE</scope>
</reference>
<feature type="region of interest" description="Disordered" evidence="2">
    <location>
        <begin position="2553"/>
        <end position="2595"/>
    </location>
</feature>
<feature type="compositionally biased region" description="Basic and acidic residues" evidence="2">
    <location>
        <begin position="4450"/>
        <end position="4466"/>
    </location>
</feature>
<feature type="compositionally biased region" description="Basic and acidic residues" evidence="2">
    <location>
        <begin position="3124"/>
        <end position="3145"/>
    </location>
</feature>
<feature type="region of interest" description="Disordered" evidence="2">
    <location>
        <begin position="3085"/>
        <end position="3531"/>
    </location>
</feature>
<feature type="compositionally biased region" description="Basic and acidic residues" evidence="2">
    <location>
        <begin position="4099"/>
        <end position="4125"/>
    </location>
</feature>
<accession>A0AAV2SZF5</accession>
<feature type="region of interest" description="Disordered" evidence="2">
    <location>
        <begin position="4909"/>
        <end position="4960"/>
    </location>
</feature>
<feature type="coiled-coil region" evidence="1">
    <location>
        <begin position="4856"/>
        <end position="4901"/>
    </location>
</feature>